<proteinExistence type="predicted"/>
<feature type="transmembrane region" description="Helical" evidence="8">
    <location>
        <begin position="28"/>
        <end position="49"/>
    </location>
</feature>
<feature type="transmembrane region" description="Helical" evidence="8">
    <location>
        <begin position="170"/>
        <end position="192"/>
    </location>
</feature>
<evidence type="ECO:0000256" key="3">
    <source>
        <dbReference type="ARBA" id="ARBA00022670"/>
    </source>
</evidence>
<dbReference type="InterPro" id="IPR019127">
    <property type="entry name" value="Exosortase"/>
</dbReference>
<dbReference type="eggNOG" id="COG4083">
    <property type="taxonomic scope" value="Bacteria"/>
</dbReference>
<name>F0NXG4_WEEVC</name>
<evidence type="ECO:0000256" key="6">
    <source>
        <dbReference type="ARBA" id="ARBA00022989"/>
    </source>
</evidence>
<evidence type="ECO:0000256" key="5">
    <source>
        <dbReference type="ARBA" id="ARBA00022801"/>
    </source>
</evidence>
<evidence type="ECO:0000256" key="4">
    <source>
        <dbReference type="ARBA" id="ARBA00022692"/>
    </source>
</evidence>
<evidence type="ECO:0000313" key="9">
    <source>
        <dbReference type="EMBL" id="ADX67954.1"/>
    </source>
</evidence>
<sequence length="204" mass="23962">MYTTNKILFFLLYLFLHNDNLMKEYKSLFLFLLKFLGTYVLLILLYNLYLENYLPAHNPDPFTAFTSNTTSAVLNFIGFPAESYHIENEPYYRIAINGISTSIVNEGCNALSIMIIFVAFVVAFSTNFRTTFLYIFVGLIFLFLMNIGRIVLLNWIFRYHPSYGKMAHDYLFPALIYGSIVILWIVWIRFFVMKKNKHNNEEVA</sequence>
<feature type="transmembrane region" description="Helical" evidence="8">
    <location>
        <begin position="133"/>
        <end position="158"/>
    </location>
</feature>
<dbReference type="STRING" id="865938.Weevi_1250"/>
<evidence type="ECO:0000313" key="10">
    <source>
        <dbReference type="Proteomes" id="UP000008641"/>
    </source>
</evidence>
<comment type="subcellular location">
    <subcellularLocation>
        <location evidence="1">Cell membrane</location>
        <topology evidence="1">Multi-pass membrane protein</topology>
    </subcellularLocation>
</comment>
<dbReference type="EMBL" id="CP002455">
    <property type="protein sequence ID" value="ADX67954.1"/>
    <property type="molecule type" value="Genomic_DNA"/>
</dbReference>
<keyword evidence="2" id="KW-1003">Cell membrane</keyword>
<evidence type="ECO:0000256" key="8">
    <source>
        <dbReference type="SAM" id="Phobius"/>
    </source>
</evidence>
<reference evidence="10" key="2">
    <citation type="journal article" date="2011" name="Stand. Genomic Sci.">
        <title>Complete genome sequence of Weeksella virosa type strain (9751T).</title>
        <authorList>
            <person name="Lang E."/>
            <person name="Teshima H."/>
            <person name="Lucas S."/>
            <person name="Lapidus A."/>
            <person name="Hammon N."/>
            <person name="Deshpande S."/>
            <person name="Nolan M."/>
            <person name="Cheng J."/>
            <person name="Pitluck S."/>
            <person name="Liolios K."/>
            <person name="Pagani I."/>
            <person name="Mikhailova N."/>
            <person name="Ivanova N."/>
            <person name="Mavromatis K."/>
            <person name="Pati A."/>
            <person name="Tapia R."/>
            <person name="Han C."/>
            <person name="Goodwin L."/>
            <person name="Chen A."/>
            <person name="Palaniappan K."/>
            <person name="Land M."/>
            <person name="Hauser L."/>
            <person name="Chang Y."/>
            <person name="Jeffries C."/>
            <person name="Brambilla E."/>
            <person name="Kopitz M."/>
            <person name="Rohde M."/>
            <person name="Goker M."/>
            <person name="Tindall B."/>
            <person name="Detter J."/>
            <person name="Woyke T."/>
            <person name="Bristow J."/>
            <person name="Eisen J."/>
            <person name="Markowitz V."/>
            <person name="Hugenholtz P."/>
            <person name="Klenk H."/>
            <person name="Kyrpides N."/>
        </authorList>
    </citation>
    <scope>NUCLEOTIDE SEQUENCE [LARGE SCALE GENOMIC DNA]</scope>
    <source>
        <strain evidence="10">ATCC 43766 / DSM 16922 / JCM 21250 / NBRC 16016 / NCTC 11634 / CL345/78</strain>
    </source>
</reference>
<accession>F0NXG4</accession>
<keyword evidence="7 8" id="KW-0472">Membrane</keyword>
<keyword evidence="5" id="KW-0378">Hydrolase</keyword>
<gene>
    <name evidence="9" type="ordered locus">Weevi_1250</name>
</gene>
<dbReference type="NCBIfam" id="TIGR04128">
    <property type="entry name" value="exoso_Fjoh_1448"/>
    <property type="match status" value="1"/>
</dbReference>
<dbReference type="NCBIfam" id="TIGR04178">
    <property type="entry name" value="exo_archaeo"/>
    <property type="match status" value="1"/>
</dbReference>
<keyword evidence="3" id="KW-0645">Protease</keyword>
<dbReference type="KEGG" id="wvi:Weevi_1250"/>
<organism evidence="9 10">
    <name type="scientific">Weeksella virosa (strain ATCC 43766 / DSM 16922 / JCM 21250 / CCUG 30538 / CDC 9751 / IAM 14551 / NBRC 16016 / NCTC 11634 / CL345/78)</name>
    <dbReference type="NCBI Taxonomy" id="865938"/>
    <lineage>
        <taxon>Bacteria</taxon>
        <taxon>Pseudomonadati</taxon>
        <taxon>Bacteroidota</taxon>
        <taxon>Flavobacteriia</taxon>
        <taxon>Flavobacteriales</taxon>
        <taxon>Weeksellaceae</taxon>
        <taxon>Weeksella</taxon>
    </lineage>
</organism>
<feature type="transmembrane region" description="Helical" evidence="8">
    <location>
        <begin position="110"/>
        <end position="126"/>
    </location>
</feature>
<keyword evidence="10" id="KW-1185">Reference proteome</keyword>
<dbReference type="AlphaFoldDB" id="F0NXG4"/>
<dbReference type="HOGENOM" id="CLU_104228_0_0_10"/>
<dbReference type="InterPro" id="IPR026392">
    <property type="entry name" value="Exo/Archaeosortase_dom"/>
</dbReference>
<dbReference type="Pfam" id="PF09721">
    <property type="entry name" value="Exosortase_EpsH"/>
    <property type="match status" value="1"/>
</dbReference>
<evidence type="ECO:0000256" key="2">
    <source>
        <dbReference type="ARBA" id="ARBA00022475"/>
    </source>
</evidence>
<protein>
    <submittedName>
        <fullName evidence="9">Membrane protein</fullName>
    </submittedName>
</protein>
<reference evidence="9 10" key="1">
    <citation type="journal article" date="2011" name="Stand. Genomic Sci.">
        <title>Complete genome sequence of Weeksella virosa type strain (9751).</title>
        <authorList>
            <person name="Lang E."/>
            <person name="Teshima H."/>
            <person name="Lucas S."/>
            <person name="Lapidus A."/>
            <person name="Hammon N."/>
            <person name="Deshpande S."/>
            <person name="Nolan M."/>
            <person name="Cheng J.F."/>
            <person name="Pitluck S."/>
            <person name="Liolios K."/>
            <person name="Pagani I."/>
            <person name="Mikhailova N."/>
            <person name="Ivanova N."/>
            <person name="Mavromatis K."/>
            <person name="Pati A."/>
            <person name="Tapia R."/>
            <person name="Han C."/>
            <person name="Goodwin L."/>
            <person name="Chen A."/>
            <person name="Palaniappan K."/>
            <person name="Land M."/>
            <person name="Hauser L."/>
            <person name="Chang Y.J."/>
            <person name="Jeffries C.D."/>
            <person name="Brambilla E.M."/>
            <person name="Kopitz M."/>
            <person name="Rohde M."/>
            <person name="Goker M."/>
            <person name="Tindall B.J."/>
            <person name="Detter J.C."/>
            <person name="Woyke T."/>
            <person name="Bristow J."/>
            <person name="Eisen J.A."/>
            <person name="Markowitz V."/>
            <person name="Hugenholtz P."/>
            <person name="Klenk H.P."/>
            <person name="Kyrpides N.C."/>
        </authorList>
    </citation>
    <scope>NUCLEOTIDE SEQUENCE [LARGE SCALE GENOMIC DNA]</scope>
    <source>
        <strain evidence="10">ATCC 43766 / DSM 16922 / JCM 21250 / NBRC 16016 / NCTC 11634 / CL345/78</strain>
    </source>
</reference>
<evidence type="ECO:0000256" key="1">
    <source>
        <dbReference type="ARBA" id="ARBA00004651"/>
    </source>
</evidence>
<dbReference type="GO" id="GO:0006508">
    <property type="term" value="P:proteolysis"/>
    <property type="evidence" value="ECO:0007669"/>
    <property type="project" value="UniProtKB-KW"/>
</dbReference>
<dbReference type="Proteomes" id="UP000008641">
    <property type="component" value="Chromosome"/>
</dbReference>
<keyword evidence="6 8" id="KW-1133">Transmembrane helix</keyword>
<keyword evidence="4 8" id="KW-0812">Transmembrane</keyword>
<dbReference type="GO" id="GO:0005886">
    <property type="term" value="C:plasma membrane"/>
    <property type="evidence" value="ECO:0007669"/>
    <property type="project" value="UniProtKB-SubCell"/>
</dbReference>
<evidence type="ECO:0000256" key="7">
    <source>
        <dbReference type="ARBA" id="ARBA00023136"/>
    </source>
</evidence>
<dbReference type="GO" id="GO:0008233">
    <property type="term" value="F:peptidase activity"/>
    <property type="evidence" value="ECO:0007669"/>
    <property type="project" value="UniProtKB-KW"/>
</dbReference>
<dbReference type="InterPro" id="IPR026323">
    <property type="entry name" value="Exosortase-related_prot_XrtF"/>
</dbReference>